<dbReference type="InterPro" id="IPR050975">
    <property type="entry name" value="Sleep_regulator"/>
</dbReference>
<evidence type="ECO:0000256" key="2">
    <source>
        <dbReference type="ARBA" id="ARBA00023180"/>
    </source>
</evidence>
<feature type="chain" id="PRO_5041245016" evidence="3">
    <location>
        <begin position="20"/>
        <end position="129"/>
    </location>
</feature>
<keyword evidence="5" id="KW-1185">Reference proteome</keyword>
<dbReference type="GO" id="GO:0030431">
    <property type="term" value="P:sleep"/>
    <property type="evidence" value="ECO:0007669"/>
    <property type="project" value="InterPro"/>
</dbReference>
<organism evidence="4 5">
    <name type="scientific">Cylicocyclus nassatus</name>
    <name type="common">Nematode worm</name>
    <dbReference type="NCBI Taxonomy" id="53992"/>
    <lineage>
        <taxon>Eukaryota</taxon>
        <taxon>Metazoa</taxon>
        <taxon>Ecdysozoa</taxon>
        <taxon>Nematoda</taxon>
        <taxon>Chromadorea</taxon>
        <taxon>Rhabditida</taxon>
        <taxon>Rhabditina</taxon>
        <taxon>Rhabditomorpha</taxon>
        <taxon>Strongyloidea</taxon>
        <taxon>Strongylidae</taxon>
        <taxon>Cylicocyclus</taxon>
    </lineage>
</organism>
<comment type="caution">
    <text evidence="4">The sequence shown here is derived from an EMBL/GenBank/DDBJ whole genome shotgun (WGS) entry which is preliminary data.</text>
</comment>
<protein>
    <submittedName>
        <fullName evidence="4">Uncharacterized protein</fullName>
    </submittedName>
</protein>
<keyword evidence="2" id="KW-0325">Glycoprotein</keyword>
<dbReference type="GO" id="GO:0032222">
    <property type="term" value="P:regulation of synaptic transmission, cholinergic"/>
    <property type="evidence" value="ECO:0007669"/>
    <property type="project" value="InterPro"/>
</dbReference>
<evidence type="ECO:0000256" key="1">
    <source>
        <dbReference type="ARBA" id="ARBA00022729"/>
    </source>
</evidence>
<sequence>MNLLVSLCLLLACVVGVYGIQCYVCNSITHPDCENDYEKYLRNCPVKSFGGRKAVPAIGCRKYRQTASEETSLVRECAYLGENVEGKSSKGSTGVSRVMTQCSDKPGCNTAATSGLITLLMMPLLLLRI</sequence>
<evidence type="ECO:0000313" key="5">
    <source>
        <dbReference type="Proteomes" id="UP001176961"/>
    </source>
</evidence>
<dbReference type="EMBL" id="CATQJL010000305">
    <property type="protein sequence ID" value="CAJ0604255.1"/>
    <property type="molecule type" value="Genomic_DNA"/>
</dbReference>
<name>A0AA36H535_CYLNA</name>
<accession>A0AA36H535</accession>
<keyword evidence="1 3" id="KW-0732">Signal</keyword>
<dbReference type="PANTHER" id="PTHR33562:SF6">
    <property type="entry name" value="PROTEIN QUIVER"/>
    <property type="match status" value="1"/>
</dbReference>
<dbReference type="InterPro" id="IPR031424">
    <property type="entry name" value="QVR-like"/>
</dbReference>
<evidence type="ECO:0000256" key="3">
    <source>
        <dbReference type="SAM" id="SignalP"/>
    </source>
</evidence>
<dbReference type="PANTHER" id="PTHR33562">
    <property type="entry name" value="ATILLA, ISOFORM B-RELATED-RELATED"/>
    <property type="match status" value="1"/>
</dbReference>
<dbReference type="Pfam" id="PF17064">
    <property type="entry name" value="QVR"/>
    <property type="match status" value="1"/>
</dbReference>
<reference evidence="4" key="1">
    <citation type="submission" date="2023-07" db="EMBL/GenBank/DDBJ databases">
        <authorList>
            <consortium name="CYATHOMIX"/>
        </authorList>
    </citation>
    <scope>NUCLEOTIDE SEQUENCE</scope>
    <source>
        <strain evidence="4">N/A</strain>
    </source>
</reference>
<feature type="signal peptide" evidence="3">
    <location>
        <begin position="1"/>
        <end position="19"/>
    </location>
</feature>
<gene>
    <name evidence="4" type="ORF">CYNAS_LOCUS16238</name>
</gene>
<dbReference type="AlphaFoldDB" id="A0AA36H535"/>
<proteinExistence type="predicted"/>
<dbReference type="Proteomes" id="UP001176961">
    <property type="component" value="Unassembled WGS sequence"/>
</dbReference>
<evidence type="ECO:0000313" key="4">
    <source>
        <dbReference type="EMBL" id="CAJ0604255.1"/>
    </source>
</evidence>